<evidence type="ECO:0000256" key="5">
    <source>
        <dbReference type="ARBA" id="ARBA00022525"/>
    </source>
</evidence>
<protein>
    <recommendedName>
        <fullName evidence="10">Phytosulfokine</fullName>
    </recommendedName>
    <component>
        <recommendedName>
            <fullName evidence="10">Phytosulfokine-alpha</fullName>
            <shortName evidence="10">PSK-alpha</shortName>
            <shortName evidence="10">Phytosulfokine-a</shortName>
        </recommendedName>
    </component>
    <component>
        <recommendedName>
            <fullName evidence="10">Phytosulfokine-beta</fullName>
            <shortName evidence="10">PSK-beta</shortName>
            <shortName evidence="10">Phytosulfokine-b</shortName>
        </recommendedName>
    </component>
</protein>
<evidence type="ECO:0000313" key="12">
    <source>
        <dbReference type="Proteomes" id="UP001327560"/>
    </source>
</evidence>
<comment type="PTM">
    <text evidence="10">PSK-alpha is produced by endopeptidase digestion. PSK-beta is produced from PSK-alpha by exopeptidase digestion.</text>
</comment>
<evidence type="ECO:0000256" key="3">
    <source>
        <dbReference type="ARBA" id="ARBA00010781"/>
    </source>
</evidence>
<keyword evidence="12" id="KW-1185">Reference proteome</keyword>
<feature type="chain" id="PRO_5042663742" description="Phytosulfokine" evidence="10">
    <location>
        <begin position="24"/>
        <end position="74"/>
    </location>
</feature>
<dbReference type="GO" id="GO:0005576">
    <property type="term" value="C:extracellular region"/>
    <property type="evidence" value="ECO:0007669"/>
    <property type="project" value="UniProtKB-SubCell"/>
</dbReference>
<dbReference type="PANTHER" id="PTHR33285:SF55">
    <property type="entry name" value="PHYTOSULFOKINES 3"/>
    <property type="match status" value="1"/>
</dbReference>
<keyword evidence="9 10" id="KW-0339">Growth factor</keyword>
<dbReference type="PANTHER" id="PTHR33285">
    <property type="entry name" value="PHYTOSULFOKINES 3"/>
    <property type="match status" value="1"/>
</dbReference>
<evidence type="ECO:0000313" key="11">
    <source>
        <dbReference type="EMBL" id="WOL15405.1"/>
    </source>
</evidence>
<reference evidence="11 12" key="1">
    <citation type="submission" date="2023-10" db="EMBL/GenBank/DDBJ databases">
        <title>Chromosome-scale genome assembly provides insights into flower coloration mechanisms of Canna indica.</title>
        <authorList>
            <person name="Li C."/>
        </authorList>
    </citation>
    <scope>NUCLEOTIDE SEQUENCE [LARGE SCALE GENOMIC DNA]</scope>
    <source>
        <tissue evidence="11">Flower</tissue>
    </source>
</reference>
<feature type="signal peptide" evidence="10">
    <location>
        <begin position="1"/>
        <end position="23"/>
    </location>
</feature>
<keyword evidence="6 10" id="KW-0765">Sulfation</keyword>
<evidence type="ECO:0000256" key="2">
    <source>
        <dbReference type="ARBA" id="ARBA00004613"/>
    </source>
</evidence>
<keyword evidence="4 10" id="KW-0217">Developmental protein</keyword>
<dbReference type="Proteomes" id="UP001327560">
    <property type="component" value="Chromosome 7"/>
</dbReference>
<organism evidence="11 12">
    <name type="scientific">Canna indica</name>
    <name type="common">Indian-shot</name>
    <dbReference type="NCBI Taxonomy" id="4628"/>
    <lineage>
        <taxon>Eukaryota</taxon>
        <taxon>Viridiplantae</taxon>
        <taxon>Streptophyta</taxon>
        <taxon>Embryophyta</taxon>
        <taxon>Tracheophyta</taxon>
        <taxon>Spermatophyta</taxon>
        <taxon>Magnoliopsida</taxon>
        <taxon>Liliopsida</taxon>
        <taxon>Zingiberales</taxon>
        <taxon>Cannaceae</taxon>
        <taxon>Canna</taxon>
    </lineage>
</organism>
<sequence>MSKRTILVFILLLLLFAPSAHEGRPILLNQEVEMKEKKESNVEACEGAVGKDECLARRTLAAHTDYIYTQEEHH</sequence>
<evidence type="ECO:0000256" key="1">
    <source>
        <dbReference type="ARBA" id="ARBA00003158"/>
    </source>
</evidence>
<evidence type="ECO:0000256" key="4">
    <source>
        <dbReference type="ARBA" id="ARBA00022473"/>
    </source>
</evidence>
<comment type="PTM">
    <text evidence="10">Sulfation is important for activity and for the binding to a putative membrane receptor.</text>
</comment>
<dbReference type="EMBL" id="CP136896">
    <property type="protein sequence ID" value="WOL15405.1"/>
    <property type="molecule type" value="Genomic_DNA"/>
</dbReference>
<evidence type="ECO:0000256" key="8">
    <source>
        <dbReference type="ARBA" id="ARBA00022782"/>
    </source>
</evidence>
<comment type="similarity">
    <text evidence="3 10">Belongs to the phytosulfokine family.</text>
</comment>
<dbReference type="AlphaFoldDB" id="A0AAQ3QPA5"/>
<proteinExistence type="inferred from homology"/>
<evidence type="ECO:0000256" key="10">
    <source>
        <dbReference type="RuleBase" id="RU368031"/>
    </source>
</evidence>
<name>A0AAQ3QPA5_9LILI</name>
<keyword evidence="8 10" id="KW-0221">Differentiation</keyword>
<dbReference type="Pfam" id="PF06404">
    <property type="entry name" value="PSK"/>
    <property type="match status" value="1"/>
</dbReference>
<evidence type="ECO:0000256" key="6">
    <source>
        <dbReference type="ARBA" id="ARBA00022641"/>
    </source>
</evidence>
<keyword evidence="7 10" id="KW-0732">Signal</keyword>
<comment type="function">
    <text evidence="1 10">Promotes plant cell differentiation, organogenesis and somatic embryogenesis as well as cell proliferation.</text>
</comment>
<keyword evidence="5 10" id="KW-0964">Secreted</keyword>
<dbReference type="GO" id="GO:0008283">
    <property type="term" value="P:cell population proliferation"/>
    <property type="evidence" value="ECO:0007669"/>
    <property type="project" value="UniProtKB-UniRule"/>
</dbReference>
<dbReference type="InterPro" id="IPR009438">
    <property type="entry name" value="Phytosulfokine"/>
</dbReference>
<dbReference type="GO" id="GO:0008083">
    <property type="term" value="F:growth factor activity"/>
    <property type="evidence" value="ECO:0007669"/>
    <property type="project" value="UniProtKB-UniRule"/>
</dbReference>
<gene>
    <name evidence="11" type="ORF">Cni_G24186</name>
</gene>
<evidence type="ECO:0000256" key="7">
    <source>
        <dbReference type="ARBA" id="ARBA00022729"/>
    </source>
</evidence>
<comment type="subcellular location">
    <subcellularLocation>
        <location evidence="2 10">Secreted</location>
    </subcellularLocation>
</comment>
<evidence type="ECO:0000256" key="9">
    <source>
        <dbReference type="ARBA" id="ARBA00023030"/>
    </source>
</evidence>
<accession>A0AAQ3QPA5</accession>
<dbReference type="GO" id="GO:0030154">
    <property type="term" value="P:cell differentiation"/>
    <property type="evidence" value="ECO:0007669"/>
    <property type="project" value="UniProtKB-UniRule"/>
</dbReference>